<evidence type="ECO:0000256" key="9">
    <source>
        <dbReference type="PIRSR" id="PIRSR006334-3"/>
    </source>
</evidence>
<dbReference type="EMBL" id="UGUA01000002">
    <property type="protein sequence ID" value="SUC34917.1"/>
    <property type="molecule type" value="Genomic_DNA"/>
</dbReference>
<dbReference type="GO" id="GO:0008270">
    <property type="term" value="F:zinc ion binding"/>
    <property type="evidence" value="ECO:0007669"/>
    <property type="project" value="UniProtKB-UniRule"/>
</dbReference>
<accession>A0A379G1W6</accession>
<dbReference type="InterPro" id="IPR013171">
    <property type="entry name" value="Cyd/dCyd_deaminase_Zn-bd"/>
</dbReference>
<dbReference type="FunFam" id="3.40.140.10:FF:000006">
    <property type="entry name" value="Cytidine deaminase"/>
    <property type="match status" value="1"/>
</dbReference>
<dbReference type="EC" id="3.5.4.5" evidence="6"/>
<dbReference type="Pfam" id="PF00383">
    <property type="entry name" value="dCMP_cyt_deam_1"/>
    <property type="match status" value="1"/>
</dbReference>
<dbReference type="GO" id="GO:0046135">
    <property type="term" value="P:pyrimidine nucleoside catabolic process"/>
    <property type="evidence" value="ECO:0007669"/>
    <property type="project" value="UniProtKB-ARBA"/>
</dbReference>
<evidence type="ECO:0000256" key="4">
    <source>
        <dbReference type="ARBA" id="ARBA00022801"/>
    </source>
</evidence>
<sequence>MHSRFKSAWSELPEKLQSVLKPIMDKPDFSAMLTAEQVKHIKAESGCTDSELAFLLLPFAAAYAVTPISHFNVGAIACGVSGNLYFGANMEFSHVSIGQTIHAEQCSITHAWLKGEKQLTSITVNYTPCGHCRQFMNELREGGKIMVHLPQRQAATLHDYLPDSFGPSDLNITTLLLDTVDHGYANQSRDRLLSAAIDAANQSHAPYSNSHSGIAVQLKDGSLFTGRYAENAAFNPSLPPLQAALIMVNLAGKDITSIDQATLVERQDAIVQQWCTTENTLRALGCQKVERIYLDGSI</sequence>
<keyword evidence="3 6" id="KW-0479">Metal-binding</keyword>
<dbReference type="InterPro" id="IPR020797">
    <property type="entry name" value="Cytidine_deaminase_bacteria"/>
</dbReference>
<reference evidence="11 12" key="1">
    <citation type="submission" date="2018-06" db="EMBL/GenBank/DDBJ databases">
        <authorList>
            <consortium name="Pathogen Informatics"/>
            <person name="Doyle S."/>
        </authorList>
    </citation>
    <scope>NUCLEOTIDE SEQUENCE [LARGE SCALE GENOMIC DNA]</scope>
    <source>
        <strain evidence="11 12">NCTC12026</strain>
    </source>
</reference>
<dbReference type="PANTHER" id="PTHR11644">
    <property type="entry name" value="CYTIDINE DEAMINASE"/>
    <property type="match status" value="1"/>
</dbReference>
<organism evidence="11 12">
    <name type="scientific">Providencia rustigianii</name>
    <dbReference type="NCBI Taxonomy" id="158850"/>
    <lineage>
        <taxon>Bacteria</taxon>
        <taxon>Pseudomonadati</taxon>
        <taxon>Pseudomonadota</taxon>
        <taxon>Gammaproteobacteria</taxon>
        <taxon>Enterobacterales</taxon>
        <taxon>Morganellaceae</taxon>
        <taxon>Providencia</taxon>
    </lineage>
</organism>
<dbReference type="NCBIfam" id="TIGR01355">
    <property type="entry name" value="cyt_deam_dimer"/>
    <property type="match status" value="1"/>
</dbReference>
<dbReference type="AlphaFoldDB" id="A0A379G1W6"/>
<feature type="domain" description="CMP/dCMP-type deaminase" evidence="10">
    <location>
        <begin position="187"/>
        <end position="298"/>
    </location>
</feature>
<comment type="function">
    <text evidence="6">This enzyme scavenges exogenous and endogenous cytidine and 2'-deoxycytidine for UMP synthesis.</text>
</comment>
<dbReference type="HAMAP" id="MF_01558">
    <property type="entry name" value="Cyt_deam"/>
    <property type="match status" value="1"/>
</dbReference>
<name>A0A379G1W6_9GAMM</name>
<dbReference type="PROSITE" id="PS51747">
    <property type="entry name" value="CYT_DCMP_DEAMINASES_2"/>
    <property type="match status" value="2"/>
</dbReference>
<comment type="catalytic activity">
    <reaction evidence="6">
        <text>2'-deoxycytidine + H2O + H(+) = 2'-deoxyuridine + NH4(+)</text>
        <dbReference type="Rhea" id="RHEA:13433"/>
        <dbReference type="ChEBI" id="CHEBI:15377"/>
        <dbReference type="ChEBI" id="CHEBI:15378"/>
        <dbReference type="ChEBI" id="CHEBI:15698"/>
        <dbReference type="ChEBI" id="CHEBI:16450"/>
        <dbReference type="ChEBI" id="CHEBI:28938"/>
        <dbReference type="EC" id="3.5.4.5"/>
    </reaction>
</comment>
<dbReference type="PANTHER" id="PTHR11644:SF2">
    <property type="entry name" value="CYTIDINE DEAMINASE"/>
    <property type="match status" value="1"/>
</dbReference>
<feature type="binding site" evidence="6 9">
    <location>
        <position position="102"/>
    </location>
    <ligand>
        <name>Zn(2+)</name>
        <dbReference type="ChEBI" id="CHEBI:29105"/>
        <note>catalytic</note>
    </ligand>
</feature>
<dbReference type="Pfam" id="PF08211">
    <property type="entry name" value="dCMP_cyt_deam_2"/>
    <property type="match status" value="1"/>
</dbReference>
<feature type="binding site" evidence="6 9">
    <location>
        <position position="129"/>
    </location>
    <ligand>
        <name>Zn(2+)</name>
        <dbReference type="ChEBI" id="CHEBI:29105"/>
        <note>catalytic</note>
    </ligand>
</feature>
<comment type="subunit">
    <text evidence="2 6">Homodimer.</text>
</comment>
<evidence type="ECO:0000256" key="6">
    <source>
        <dbReference type="HAMAP-Rule" id="MF_01558"/>
    </source>
</evidence>
<comment type="similarity">
    <text evidence="1 6">Belongs to the cytidine and deoxycytidylate deaminase family.</text>
</comment>
<keyword evidence="5 6" id="KW-0862">Zinc</keyword>
<dbReference type="InterPro" id="IPR006263">
    <property type="entry name" value="Cyt_deam_dimer"/>
</dbReference>
<dbReference type="InterPro" id="IPR050202">
    <property type="entry name" value="Cyt/Deoxycyt_deaminase"/>
</dbReference>
<dbReference type="GO" id="GO:0042803">
    <property type="term" value="F:protein homodimerization activity"/>
    <property type="evidence" value="ECO:0007669"/>
    <property type="project" value="UniProtKB-ARBA"/>
</dbReference>
<dbReference type="GO" id="GO:0004126">
    <property type="term" value="F:cytidine deaminase activity"/>
    <property type="evidence" value="ECO:0007669"/>
    <property type="project" value="UniProtKB-UniRule"/>
</dbReference>
<evidence type="ECO:0000256" key="7">
    <source>
        <dbReference type="PIRSR" id="PIRSR006334-1"/>
    </source>
</evidence>
<comment type="cofactor">
    <cofactor evidence="6 9">
        <name>Zn(2+)</name>
        <dbReference type="ChEBI" id="CHEBI:29105"/>
    </cofactor>
    <text evidence="6 9">Binds 1 zinc ion.</text>
</comment>
<comment type="catalytic activity">
    <reaction evidence="6">
        <text>cytidine + H2O + H(+) = uridine + NH4(+)</text>
        <dbReference type="Rhea" id="RHEA:16069"/>
        <dbReference type="ChEBI" id="CHEBI:15377"/>
        <dbReference type="ChEBI" id="CHEBI:15378"/>
        <dbReference type="ChEBI" id="CHEBI:16704"/>
        <dbReference type="ChEBI" id="CHEBI:17562"/>
        <dbReference type="ChEBI" id="CHEBI:28938"/>
        <dbReference type="EC" id="3.5.4.5"/>
    </reaction>
</comment>
<protein>
    <recommendedName>
        <fullName evidence="6">Cytidine deaminase</fullName>
        <ecNumber evidence="6">3.5.4.5</ecNumber>
    </recommendedName>
    <alternativeName>
        <fullName evidence="6">Cytidine aminohydrolase</fullName>
        <shortName evidence="6">CDA</shortName>
    </alternativeName>
</protein>
<dbReference type="OrthoDB" id="9795347at2"/>
<dbReference type="RefSeq" id="WP_115164100.1">
    <property type="nucleotide sequence ID" value="NZ_JAOXDD010000106.1"/>
</dbReference>
<dbReference type="CDD" id="cd01283">
    <property type="entry name" value="cytidine_deaminase"/>
    <property type="match status" value="2"/>
</dbReference>
<evidence type="ECO:0000313" key="12">
    <source>
        <dbReference type="Proteomes" id="UP000255129"/>
    </source>
</evidence>
<dbReference type="Gene3D" id="3.40.140.10">
    <property type="entry name" value="Cytidine Deaminase, domain 2"/>
    <property type="match status" value="2"/>
</dbReference>
<evidence type="ECO:0000256" key="1">
    <source>
        <dbReference type="ARBA" id="ARBA00006576"/>
    </source>
</evidence>
<dbReference type="InterPro" id="IPR002125">
    <property type="entry name" value="CMP_dCMP_dom"/>
</dbReference>
<evidence type="ECO:0000256" key="3">
    <source>
        <dbReference type="ARBA" id="ARBA00022723"/>
    </source>
</evidence>
<dbReference type="FunFam" id="3.40.140.10:FF:000007">
    <property type="entry name" value="Cytidine deaminase"/>
    <property type="match status" value="1"/>
</dbReference>
<keyword evidence="4 6" id="KW-0378">Hydrolase</keyword>
<evidence type="ECO:0000256" key="5">
    <source>
        <dbReference type="ARBA" id="ARBA00022833"/>
    </source>
</evidence>
<evidence type="ECO:0000259" key="10">
    <source>
        <dbReference type="PROSITE" id="PS51747"/>
    </source>
</evidence>
<dbReference type="Proteomes" id="UP000255129">
    <property type="component" value="Unassembled WGS sequence"/>
</dbReference>
<dbReference type="GO" id="GO:0005829">
    <property type="term" value="C:cytosol"/>
    <property type="evidence" value="ECO:0007669"/>
    <property type="project" value="UniProtKB-ARBA"/>
</dbReference>
<feature type="domain" description="CMP/dCMP-type deaminase" evidence="10">
    <location>
        <begin position="48"/>
        <end position="168"/>
    </location>
</feature>
<evidence type="ECO:0000256" key="8">
    <source>
        <dbReference type="PIRSR" id="PIRSR006334-2"/>
    </source>
</evidence>
<dbReference type="PIRSF" id="PIRSF006334">
    <property type="entry name" value="Cdd_plus_pseudo"/>
    <property type="match status" value="1"/>
</dbReference>
<gene>
    <name evidence="6 11" type="primary">cdd</name>
    <name evidence="11" type="ORF">NCTC12026_01291</name>
</gene>
<feature type="active site" description="Proton donor" evidence="6 7">
    <location>
        <position position="104"/>
    </location>
</feature>
<feature type="binding site" evidence="6 9">
    <location>
        <position position="132"/>
    </location>
    <ligand>
        <name>Zn(2+)</name>
        <dbReference type="ChEBI" id="CHEBI:29105"/>
        <note>catalytic</note>
    </ligand>
</feature>
<evidence type="ECO:0000313" key="11">
    <source>
        <dbReference type="EMBL" id="SUC34917.1"/>
    </source>
</evidence>
<proteinExistence type="inferred from homology"/>
<dbReference type="InterPro" id="IPR016193">
    <property type="entry name" value="Cytidine_deaminase-like"/>
</dbReference>
<feature type="binding site" evidence="6 8">
    <location>
        <begin position="89"/>
        <end position="91"/>
    </location>
    <ligand>
        <name>substrate</name>
    </ligand>
</feature>
<evidence type="ECO:0000256" key="2">
    <source>
        <dbReference type="ARBA" id="ARBA00011738"/>
    </source>
</evidence>
<dbReference type="NCBIfam" id="NF006537">
    <property type="entry name" value="PRK09027.1"/>
    <property type="match status" value="1"/>
</dbReference>
<dbReference type="SUPFAM" id="SSF53927">
    <property type="entry name" value="Cytidine deaminase-like"/>
    <property type="match status" value="2"/>
</dbReference>